<dbReference type="RefSeq" id="WP_317102241.1">
    <property type="nucleotide sequence ID" value="NZ_CP136584.1"/>
</dbReference>
<evidence type="ECO:0000313" key="2">
    <source>
        <dbReference type="EMBL" id="WOE65053.1"/>
    </source>
</evidence>
<dbReference type="EMBL" id="CP136584">
    <property type="protein sequence ID" value="WOE65053.1"/>
    <property type="molecule type" value="Genomic_DNA"/>
</dbReference>
<evidence type="ECO:0000259" key="1">
    <source>
        <dbReference type="Pfam" id="PF14130"/>
    </source>
</evidence>
<gene>
    <name evidence="2" type="ORF">RY972_13330</name>
</gene>
<feature type="domain" description="CD-NTase associated protein 4-like DNA endonuclease" evidence="1">
    <location>
        <begin position="9"/>
        <end position="221"/>
    </location>
</feature>
<dbReference type="Proteomes" id="UP001302667">
    <property type="component" value="Chromosome"/>
</dbReference>
<sequence length="360" mass="40932">MYLMDDNNRGGVAAKKGFFFQDYVATFLATEMLLDRDIKGIGCEVGDDIEIFHSDNSITHVQVKTGTVSNHWTLSELKAPRNVNQGGKAQPNSSILHKSLEFDKTQNTLSKFVLVTDKPVSGPLCFLEIPYEKRTLKSGREGLIKSINTALGKKFQSGNGHRGEYWVDNTLWRVFPNVELIILKTEHNLRIACEELLNCTLSTESIKQLGEILCNKIYSKSQLSKKINTVEDKTLFRQESISILHLYTLSKALVTKAYPNKQLADIVTPLFEEVLNKHKNKGFKQEFNFNVYRYDYIVDMLTKWLDEVFLKPSEMVGNDPTLIKAETILKRISDIELNKVISKVIFNSILRKQQGGSTLC</sequence>
<keyword evidence="3" id="KW-1185">Reference proteome</keyword>
<accession>A0ABZ0F618</accession>
<dbReference type="Pfam" id="PF14130">
    <property type="entry name" value="Cap4_nuclease"/>
    <property type="match status" value="1"/>
</dbReference>
<organism evidence="2 3">
    <name type="scientific">Aeromonas allosaccharophila</name>
    <dbReference type="NCBI Taxonomy" id="656"/>
    <lineage>
        <taxon>Bacteria</taxon>
        <taxon>Pseudomonadati</taxon>
        <taxon>Pseudomonadota</taxon>
        <taxon>Gammaproteobacteria</taxon>
        <taxon>Aeromonadales</taxon>
        <taxon>Aeromonadaceae</taxon>
        <taxon>Aeromonas</taxon>
    </lineage>
</organism>
<evidence type="ECO:0000313" key="3">
    <source>
        <dbReference type="Proteomes" id="UP001302667"/>
    </source>
</evidence>
<name>A0ABZ0F618_9GAMM</name>
<proteinExistence type="predicted"/>
<reference evidence="2 3" key="1">
    <citation type="submission" date="2023-10" db="EMBL/GenBank/DDBJ databases">
        <title>Genome analysis of psychrotrophic aerobic bacterium Aeromonas allosaccharophila BIM B-1809 isolated from infected fish.</title>
        <authorList>
            <person name="Leanovich S.I."/>
            <person name="Sidarenka A.V."/>
            <person name="Akhremchuk A.E."/>
            <person name="Sikolenko M.A."/>
            <person name="Valentovich L.N."/>
        </authorList>
    </citation>
    <scope>NUCLEOTIDE SEQUENCE [LARGE SCALE GENOMIC DNA]</scope>
    <source>
        <strain evidence="2 3">BIM B-1809</strain>
    </source>
</reference>
<protein>
    <submittedName>
        <fullName evidence="2">DsDNA nuclease domain-containing protein</fullName>
    </submittedName>
</protein>
<dbReference type="InterPro" id="IPR025382">
    <property type="entry name" value="Cap4-like_endonuclease_dom"/>
</dbReference>